<feature type="compositionally biased region" description="Low complexity" evidence="1">
    <location>
        <begin position="289"/>
        <end position="333"/>
    </location>
</feature>
<evidence type="ECO:0000313" key="2">
    <source>
        <dbReference type="EMBL" id="KAE8262303.1"/>
    </source>
</evidence>
<dbReference type="EMBL" id="LWDG02000814">
    <property type="protein sequence ID" value="KAE8262303.1"/>
    <property type="molecule type" value="Genomic_DNA"/>
</dbReference>
<evidence type="ECO:0000313" key="3">
    <source>
        <dbReference type="Proteomes" id="UP000078113"/>
    </source>
</evidence>
<reference evidence="2" key="2">
    <citation type="journal article" date="2019" name="IMA Fungus">
        <title>Genome sequencing and comparison of five Tilletia species to identify candidate genes for the detection of regulated species infecting wheat.</title>
        <authorList>
            <person name="Nguyen H.D.T."/>
            <person name="Sultana T."/>
            <person name="Kesanakurti P."/>
            <person name="Hambleton S."/>
        </authorList>
    </citation>
    <scope>NUCLEOTIDE SEQUENCE</scope>
    <source>
        <strain evidence="2">DAOMC 236422</strain>
    </source>
</reference>
<feature type="non-terminal residue" evidence="2">
    <location>
        <position position="1"/>
    </location>
</feature>
<organism evidence="2 3">
    <name type="scientific">Tilletia walkeri</name>
    <dbReference type="NCBI Taxonomy" id="117179"/>
    <lineage>
        <taxon>Eukaryota</taxon>
        <taxon>Fungi</taxon>
        <taxon>Dikarya</taxon>
        <taxon>Basidiomycota</taxon>
        <taxon>Ustilaginomycotina</taxon>
        <taxon>Exobasidiomycetes</taxon>
        <taxon>Tilletiales</taxon>
        <taxon>Tilletiaceae</taxon>
        <taxon>Tilletia</taxon>
    </lineage>
</organism>
<dbReference type="Proteomes" id="UP000078113">
    <property type="component" value="Unassembled WGS sequence"/>
</dbReference>
<reference evidence="2" key="1">
    <citation type="submission" date="2016-04" db="EMBL/GenBank/DDBJ databases">
        <authorList>
            <person name="Nguyen H.D."/>
            <person name="Samba Siva P."/>
            <person name="Cullis J."/>
            <person name="Levesque C.A."/>
            <person name="Hambleton S."/>
        </authorList>
    </citation>
    <scope>NUCLEOTIDE SEQUENCE</scope>
    <source>
        <strain evidence="2">DAOMC 236422</strain>
    </source>
</reference>
<sequence length="360" mass="39813">YPTSTPAGRHTACGPSFVHSYGYNEALIPRYTSSHPHGGEDVDIDDLRTALYRQALVERERERERQRQLQLRQQRQRAIEVERRRREYEFLLEQEHQRALEIERRRRIAIAQAQARAQAIARARAQAQAVAQARLAAEQAQNERRRHYVAKQQQQDLESILEHIFGGAVVDIFGGLREEASEKIQPKREATATATAQDKGKGKASNDNNSEPVTTPKQSTPTPSSRDDLAAKTAAQAQGALLSEDNLKAFTNAFGELFQEVFGQSPSSKDTEDRKESEQPTTSERTIEVTSSAPAPVTSSTASADNKTTTSPPRAPSPALSTSSSKRSSSSASRKAHVRDADENGEEILMPEDDVVVLSD</sequence>
<name>A0A8X7N322_9BASI</name>
<comment type="caution">
    <text evidence="2">The sequence shown here is derived from an EMBL/GenBank/DDBJ whole genome shotgun (WGS) entry which is preliminary data.</text>
</comment>
<keyword evidence="3" id="KW-1185">Reference proteome</keyword>
<accession>A0A8X7N322</accession>
<gene>
    <name evidence="2" type="ORF">A4X09_0g7492</name>
</gene>
<feature type="compositionally biased region" description="Basic and acidic residues" evidence="1">
    <location>
        <begin position="269"/>
        <end position="278"/>
    </location>
</feature>
<evidence type="ECO:0000256" key="1">
    <source>
        <dbReference type="SAM" id="MobiDB-lite"/>
    </source>
</evidence>
<feature type="compositionally biased region" description="Acidic residues" evidence="1">
    <location>
        <begin position="343"/>
        <end position="360"/>
    </location>
</feature>
<protein>
    <submittedName>
        <fullName evidence="2">Uncharacterized protein</fullName>
    </submittedName>
</protein>
<proteinExistence type="predicted"/>
<feature type="region of interest" description="Disordered" evidence="1">
    <location>
        <begin position="181"/>
        <end position="237"/>
    </location>
</feature>
<feature type="compositionally biased region" description="Low complexity" evidence="1">
    <location>
        <begin position="212"/>
        <end position="224"/>
    </location>
</feature>
<feature type="compositionally biased region" description="Basic and acidic residues" evidence="1">
    <location>
        <begin position="181"/>
        <end position="190"/>
    </location>
</feature>
<dbReference type="AlphaFoldDB" id="A0A8X7N322"/>
<feature type="region of interest" description="Disordered" evidence="1">
    <location>
        <begin position="261"/>
        <end position="360"/>
    </location>
</feature>